<dbReference type="RefSeq" id="WP_343773451.1">
    <property type="nucleotide sequence ID" value="NZ_BAAADV010000002.1"/>
</dbReference>
<dbReference type="EMBL" id="BAAADV010000002">
    <property type="protein sequence ID" value="GAA0670510.1"/>
    <property type="molecule type" value="Genomic_DNA"/>
</dbReference>
<dbReference type="AlphaFoldDB" id="A0AAV3T9C7"/>
<proteinExistence type="predicted"/>
<feature type="region of interest" description="Disordered" evidence="1">
    <location>
        <begin position="37"/>
        <end position="64"/>
    </location>
</feature>
<evidence type="ECO:0000313" key="3">
    <source>
        <dbReference type="Proteomes" id="UP001500420"/>
    </source>
</evidence>
<dbReference type="Proteomes" id="UP001500420">
    <property type="component" value="Unassembled WGS sequence"/>
</dbReference>
<protein>
    <submittedName>
        <fullName evidence="2">Uncharacterized protein</fullName>
    </submittedName>
</protein>
<evidence type="ECO:0000256" key="1">
    <source>
        <dbReference type="SAM" id="MobiDB-lite"/>
    </source>
</evidence>
<sequence length="206" mass="22709">MTRNDSENDSTGWNESRRGVLRSGALALGGVVGLSSGVAAGQQTNETDSGDGVDPRDGDDDDPDFVIDREYEFAMFQQDFQSIGEFIITSPVIDWSPAVTLADGTALGDSYNTRMIRYRDGELVAMFVDRDAELPDYSERVGYVVDPEQEVDQGEFVQPQVYTMGGAGVEMDGDLLVNPVFRPVEDDYQEALLRTRAFGLQRNGER</sequence>
<name>A0AAV3T9C7_9EURY</name>
<comment type="caution">
    <text evidence="2">The sequence shown here is derived from an EMBL/GenBank/DDBJ whole genome shotgun (WGS) entry which is preliminary data.</text>
</comment>
<keyword evidence="3" id="KW-1185">Reference proteome</keyword>
<reference evidence="2 3" key="1">
    <citation type="journal article" date="2019" name="Int. J. Syst. Evol. Microbiol.">
        <title>The Global Catalogue of Microorganisms (GCM) 10K type strain sequencing project: providing services to taxonomists for standard genome sequencing and annotation.</title>
        <authorList>
            <consortium name="The Broad Institute Genomics Platform"/>
            <consortium name="The Broad Institute Genome Sequencing Center for Infectious Disease"/>
            <person name="Wu L."/>
            <person name="Ma J."/>
        </authorList>
    </citation>
    <scope>NUCLEOTIDE SEQUENCE [LARGE SCALE GENOMIC DNA]</scope>
    <source>
        <strain evidence="2 3">JCM 16328</strain>
    </source>
</reference>
<evidence type="ECO:0000313" key="2">
    <source>
        <dbReference type="EMBL" id="GAA0670510.1"/>
    </source>
</evidence>
<accession>A0AAV3T9C7</accession>
<gene>
    <name evidence="2" type="ORF">GCM10009020_15900</name>
</gene>
<organism evidence="2 3">
    <name type="scientific">Natronoarchaeum mannanilyticum</name>
    <dbReference type="NCBI Taxonomy" id="926360"/>
    <lineage>
        <taxon>Archaea</taxon>
        <taxon>Methanobacteriati</taxon>
        <taxon>Methanobacteriota</taxon>
        <taxon>Stenosarchaea group</taxon>
        <taxon>Halobacteria</taxon>
        <taxon>Halobacteriales</taxon>
        <taxon>Natronoarchaeaceae</taxon>
    </lineage>
</organism>